<sequence>MQKTLTKVLPHDDFEEDSGVVLQMVSFQLGDEVFAIDILVVQEIIRLLDITQVPNAPHFVEGVVNLRGKVIPIINLRVRFGLAGTEPTKDTRIVVVEIADMILGFIVDSVEEVLRLSEECIEPPPPTSRGGAEECHKGVGRVNGCLVLLLDLERLFSHRSFA</sequence>
<dbReference type="KEGG" id="nneo:PQG83_03385"/>
<dbReference type="InterPro" id="IPR002545">
    <property type="entry name" value="CheW-lke_dom"/>
</dbReference>
<keyword evidence="7" id="KW-1185">Reference proteome</keyword>
<name>A0AA96GKH0_9BACT</name>
<protein>
    <recommendedName>
        <fullName evidence="2">Chemotaxis protein CheW</fullName>
    </recommendedName>
</protein>
<evidence type="ECO:0000256" key="1">
    <source>
        <dbReference type="ARBA" id="ARBA00004496"/>
    </source>
</evidence>
<dbReference type="SMART" id="SM00260">
    <property type="entry name" value="CheW"/>
    <property type="match status" value="1"/>
</dbReference>
<evidence type="ECO:0000256" key="4">
    <source>
        <dbReference type="ARBA" id="ARBA00022500"/>
    </source>
</evidence>
<dbReference type="Pfam" id="PF01584">
    <property type="entry name" value="CheW"/>
    <property type="match status" value="1"/>
</dbReference>
<gene>
    <name evidence="6" type="ORF">PQG83_03385</name>
</gene>
<evidence type="ECO:0000313" key="7">
    <source>
        <dbReference type="Proteomes" id="UP001302494"/>
    </source>
</evidence>
<dbReference type="CDD" id="cd00732">
    <property type="entry name" value="CheW"/>
    <property type="match status" value="1"/>
</dbReference>
<dbReference type="SUPFAM" id="SSF50341">
    <property type="entry name" value="CheW-like"/>
    <property type="match status" value="1"/>
</dbReference>
<dbReference type="InterPro" id="IPR039315">
    <property type="entry name" value="CheW"/>
</dbReference>
<dbReference type="PANTHER" id="PTHR22617">
    <property type="entry name" value="CHEMOTAXIS SENSOR HISTIDINE KINASE-RELATED"/>
    <property type="match status" value="1"/>
</dbReference>
<evidence type="ECO:0000256" key="2">
    <source>
        <dbReference type="ARBA" id="ARBA00021483"/>
    </source>
</evidence>
<dbReference type="Proteomes" id="UP001302494">
    <property type="component" value="Chromosome"/>
</dbReference>
<keyword evidence="4" id="KW-0145">Chemotaxis</keyword>
<accession>A0AA96GKH0</accession>
<evidence type="ECO:0000313" key="6">
    <source>
        <dbReference type="EMBL" id="WNM64149.1"/>
    </source>
</evidence>
<dbReference type="RefSeq" id="WP_376753567.1">
    <property type="nucleotide sequence ID" value="NZ_CP116968.1"/>
</dbReference>
<dbReference type="AlphaFoldDB" id="A0AA96GKH0"/>
<dbReference type="GO" id="GO:0006935">
    <property type="term" value="P:chemotaxis"/>
    <property type="evidence" value="ECO:0007669"/>
    <property type="project" value="UniProtKB-KW"/>
</dbReference>
<feature type="domain" description="CheW-like" evidence="5">
    <location>
        <begin position="21"/>
        <end position="161"/>
    </location>
</feature>
<evidence type="ECO:0000259" key="5">
    <source>
        <dbReference type="PROSITE" id="PS50851"/>
    </source>
</evidence>
<dbReference type="PROSITE" id="PS50851">
    <property type="entry name" value="CHEW"/>
    <property type="match status" value="1"/>
</dbReference>
<reference evidence="6 7" key="1">
    <citation type="submission" date="2023-01" db="EMBL/GenBank/DDBJ databases">
        <title>Cultivation and genomic characterization of new, ubiquitous marine nitrite-oxidizing bacteria from the Nitrospirales.</title>
        <authorList>
            <person name="Mueller A.J."/>
            <person name="Daebeler A."/>
            <person name="Herbold C.W."/>
            <person name="Kirkegaard R.H."/>
            <person name="Daims H."/>
        </authorList>
    </citation>
    <scope>NUCLEOTIDE SEQUENCE [LARGE SCALE GENOMIC DNA]</scope>
    <source>
        <strain evidence="6 7">DK</strain>
    </source>
</reference>
<dbReference type="PANTHER" id="PTHR22617:SF23">
    <property type="entry name" value="CHEMOTAXIS PROTEIN CHEW"/>
    <property type="match status" value="1"/>
</dbReference>
<organism evidence="6 7">
    <name type="scientific">Candidatus Nitrospira neomarina</name>
    <dbReference type="NCBI Taxonomy" id="3020899"/>
    <lineage>
        <taxon>Bacteria</taxon>
        <taxon>Pseudomonadati</taxon>
        <taxon>Nitrospirota</taxon>
        <taxon>Nitrospiria</taxon>
        <taxon>Nitrospirales</taxon>
        <taxon>Nitrospiraceae</taxon>
        <taxon>Nitrospira</taxon>
    </lineage>
</organism>
<dbReference type="Gene3D" id="2.30.30.40">
    <property type="entry name" value="SH3 Domains"/>
    <property type="match status" value="1"/>
</dbReference>
<dbReference type="FunFam" id="2.40.50.180:FF:000002">
    <property type="entry name" value="Chemotaxis protein CheW"/>
    <property type="match status" value="1"/>
</dbReference>
<keyword evidence="3" id="KW-0963">Cytoplasm</keyword>
<dbReference type="EMBL" id="CP116968">
    <property type="protein sequence ID" value="WNM64149.1"/>
    <property type="molecule type" value="Genomic_DNA"/>
</dbReference>
<dbReference type="GO" id="GO:0007165">
    <property type="term" value="P:signal transduction"/>
    <property type="evidence" value="ECO:0007669"/>
    <property type="project" value="InterPro"/>
</dbReference>
<dbReference type="GO" id="GO:0005829">
    <property type="term" value="C:cytosol"/>
    <property type="evidence" value="ECO:0007669"/>
    <property type="project" value="TreeGrafter"/>
</dbReference>
<dbReference type="Gene3D" id="2.40.50.180">
    <property type="entry name" value="CheA-289, Domain 4"/>
    <property type="match status" value="1"/>
</dbReference>
<evidence type="ECO:0000256" key="3">
    <source>
        <dbReference type="ARBA" id="ARBA00022490"/>
    </source>
</evidence>
<proteinExistence type="predicted"/>
<comment type="subcellular location">
    <subcellularLocation>
        <location evidence="1">Cytoplasm</location>
    </subcellularLocation>
</comment>
<dbReference type="InterPro" id="IPR036061">
    <property type="entry name" value="CheW-like_dom_sf"/>
</dbReference>